<organism evidence="2 3">
    <name type="scientific">Paroceanicella profunda</name>
    <dbReference type="NCBI Taxonomy" id="2579971"/>
    <lineage>
        <taxon>Bacteria</taxon>
        <taxon>Pseudomonadati</taxon>
        <taxon>Pseudomonadota</taxon>
        <taxon>Alphaproteobacteria</taxon>
        <taxon>Rhodobacterales</taxon>
        <taxon>Paracoccaceae</taxon>
        <taxon>Paroceanicella</taxon>
    </lineage>
</organism>
<protein>
    <submittedName>
        <fullName evidence="2">GSCFA domain-containing protein</fullName>
    </submittedName>
</protein>
<dbReference type="InterPro" id="IPR014982">
    <property type="entry name" value="GSCFA"/>
</dbReference>
<accession>A0A5B8G266</accession>
<dbReference type="KEGG" id="ppru:FDP22_20125"/>
<dbReference type="Pfam" id="PF08885">
    <property type="entry name" value="GSCFA"/>
    <property type="match status" value="1"/>
</dbReference>
<dbReference type="OrthoDB" id="369216at2"/>
<proteinExistence type="predicted"/>
<name>A0A5B8G266_9RHOB</name>
<evidence type="ECO:0000313" key="2">
    <source>
        <dbReference type="EMBL" id="QDL94164.1"/>
    </source>
</evidence>
<feature type="domain" description="GSCFA" evidence="1">
    <location>
        <begin position="51"/>
        <end position="311"/>
    </location>
</feature>
<keyword evidence="2" id="KW-0614">Plasmid</keyword>
<evidence type="ECO:0000259" key="1">
    <source>
        <dbReference type="Pfam" id="PF08885"/>
    </source>
</evidence>
<dbReference type="RefSeq" id="WP_138578013.1">
    <property type="nucleotide sequence ID" value="NZ_CP040819.1"/>
</dbReference>
<dbReference type="Proteomes" id="UP000305888">
    <property type="component" value="Plasmid pD4M1A"/>
</dbReference>
<reference evidence="2 3" key="1">
    <citation type="submission" date="2019-06" db="EMBL/GenBank/DDBJ databases">
        <title>Genome sequence of Rhodobacteraceae bacterium D4M1.</title>
        <authorList>
            <person name="Cao J."/>
        </authorList>
    </citation>
    <scope>NUCLEOTIDE SEQUENCE [LARGE SCALE GENOMIC DNA]</scope>
    <source>
        <strain evidence="2 3">D4M1</strain>
        <plasmid evidence="3">pd4m1a</plasmid>
    </source>
</reference>
<dbReference type="AlphaFoldDB" id="A0A5B8G266"/>
<evidence type="ECO:0000313" key="3">
    <source>
        <dbReference type="Proteomes" id="UP000305888"/>
    </source>
</evidence>
<keyword evidence="3" id="KW-1185">Reference proteome</keyword>
<dbReference type="SUPFAM" id="SSF48452">
    <property type="entry name" value="TPR-like"/>
    <property type="match status" value="1"/>
</dbReference>
<dbReference type="Gene3D" id="1.25.40.10">
    <property type="entry name" value="Tetratricopeptide repeat domain"/>
    <property type="match status" value="1"/>
</dbReference>
<dbReference type="EMBL" id="CP040819">
    <property type="protein sequence ID" value="QDL94164.1"/>
    <property type="molecule type" value="Genomic_DNA"/>
</dbReference>
<gene>
    <name evidence="2" type="ORF">FDP22_20125</name>
</gene>
<sequence>MTAAGGISLEEALARSRANPGARPMRREGVRREPEVWPRLRPSFRFDRSSRLFAVGSCFARNIEAELLDLGFAVRSAPAAHGIGLHRGVFNKYSPATILQEMEWTARIRARDGIVSPDDARAVATELPDGRWIDTQLHAQEPLSFGALLAQRAEVFHIWRELFSAEVVILTLGLVEVWRDLETGLCLQNMPGRALARFRGRYVFERHDYEQCLARMRAALALLCRADGSLPHILLTTSPVVLQRTFTEEDAEQANCYSKSVLRAVCGKLAEETPGADYFPSFESVTLSPRETVWEDDLCHVRAAFVQRIMARVREAYVSEAAQAEAAEADLARQVTAACARGAPAEALALLERISAPLEMHDPLFHLHAALLLAEAGQPERAVAHLQPDRMESARTTDWLQLLCRRALEGAGRADLVPPGLAEAPLSAGGALQLARHYQALGRPEAVRAALDGLTPADVSHPSLRARALNLLAECGAADRAIALLEGCVALWPQEAEPRRQLAVALAEAGRAAEALEQARAAAQAPDAGPAELRLAVRLMMQAGALEEAAARLDAFLATGEGAAPDHALRDRLDTLLARRRA</sequence>
<dbReference type="InterPro" id="IPR011990">
    <property type="entry name" value="TPR-like_helical_dom_sf"/>
</dbReference>
<geneLocation type="plasmid" evidence="3">
    <name>pd4m1a</name>
</geneLocation>